<accession>A0A4R6XN69</accession>
<evidence type="ECO:0000256" key="1">
    <source>
        <dbReference type="SAM" id="MobiDB-lite"/>
    </source>
</evidence>
<dbReference type="EMBL" id="SNZB01000004">
    <property type="protein sequence ID" value="TDR19580.1"/>
    <property type="molecule type" value="Genomic_DNA"/>
</dbReference>
<gene>
    <name evidence="2" type="ORF">C8D91_2137</name>
</gene>
<protein>
    <submittedName>
        <fullName evidence="2">Uncharacterized protein</fullName>
    </submittedName>
</protein>
<dbReference type="RefSeq" id="WP_099019785.1">
    <property type="nucleotide sequence ID" value="NZ_NIHB01000004.1"/>
</dbReference>
<feature type="region of interest" description="Disordered" evidence="1">
    <location>
        <begin position="100"/>
        <end position="126"/>
    </location>
</feature>
<evidence type="ECO:0000313" key="2">
    <source>
        <dbReference type="EMBL" id="TDR19580.1"/>
    </source>
</evidence>
<reference evidence="2 3" key="1">
    <citation type="submission" date="2019-03" db="EMBL/GenBank/DDBJ databases">
        <title>Genomic Encyclopedia of Type Strains, Phase IV (KMG-IV): sequencing the most valuable type-strain genomes for metagenomic binning, comparative biology and taxonomic classification.</title>
        <authorList>
            <person name="Goeker M."/>
        </authorList>
    </citation>
    <scope>NUCLEOTIDE SEQUENCE [LARGE SCALE GENOMIC DNA]</scope>
    <source>
        <strain evidence="2 3">DSM 25488</strain>
    </source>
</reference>
<comment type="caution">
    <text evidence="2">The sequence shown here is derived from an EMBL/GenBank/DDBJ whole genome shotgun (WGS) entry which is preliminary data.</text>
</comment>
<dbReference type="AlphaFoldDB" id="A0A4R6XN69"/>
<feature type="region of interest" description="Disordered" evidence="1">
    <location>
        <begin position="1"/>
        <end position="34"/>
    </location>
</feature>
<sequence>MKTSNTMKKHFSESEGTGISNTIQSNRHSFRSESEGTGIKTTLILMCLLISSTSFGSSLYLFSDDKDDNTYQGVLHDTATNTVQQIEGFVENGVYSGINNTQHISKSSDDGTGRKSSDDGTGGLPIPLPETILTVILDCDSTAYATGTVESEEATITIEFETIYLDGELMSCDSSALITMD</sequence>
<name>A0A4R6XN69_9GAMM</name>
<evidence type="ECO:0000313" key="3">
    <source>
        <dbReference type="Proteomes" id="UP000295724"/>
    </source>
</evidence>
<organism evidence="2 3">
    <name type="scientific">Marinicella litoralis</name>
    <dbReference type="NCBI Taxonomy" id="644220"/>
    <lineage>
        <taxon>Bacteria</taxon>
        <taxon>Pseudomonadati</taxon>
        <taxon>Pseudomonadota</taxon>
        <taxon>Gammaproteobacteria</taxon>
        <taxon>Lysobacterales</taxon>
        <taxon>Marinicellaceae</taxon>
        <taxon>Marinicella</taxon>
    </lineage>
</organism>
<keyword evidence="3" id="KW-1185">Reference proteome</keyword>
<feature type="compositionally biased region" description="Basic and acidic residues" evidence="1">
    <location>
        <begin position="106"/>
        <end position="118"/>
    </location>
</feature>
<proteinExistence type="predicted"/>
<feature type="compositionally biased region" description="Polar residues" evidence="1">
    <location>
        <begin position="14"/>
        <end position="27"/>
    </location>
</feature>
<dbReference type="Proteomes" id="UP000295724">
    <property type="component" value="Unassembled WGS sequence"/>
</dbReference>